<feature type="compositionally biased region" description="Acidic residues" evidence="1">
    <location>
        <begin position="617"/>
        <end position="626"/>
    </location>
</feature>
<feature type="compositionally biased region" description="Low complexity" evidence="1">
    <location>
        <begin position="11"/>
        <end position="33"/>
    </location>
</feature>
<dbReference type="InterPro" id="IPR036638">
    <property type="entry name" value="HLH_DNA-bd_sf"/>
</dbReference>
<dbReference type="EMBL" id="KZ819331">
    <property type="protein sequence ID" value="PWN19454.1"/>
    <property type="molecule type" value="Genomic_DNA"/>
</dbReference>
<name>A0A316U3S7_9BASI</name>
<keyword evidence="3" id="KW-1185">Reference proteome</keyword>
<proteinExistence type="predicted"/>
<sequence length="739" mass="76155">MTSHALSPDLTVTPTPTSPQSSRSRHPSAPSYSYNSTSPTHTFSGSQPQPTPSSVLLSSPSGSGPAHPAMAMTAPAMSQSSSFPGVGAGETSSFDLPPMPVPYEDFHFSLDLPENINASDLSLLQNQTDFHGLFGTSSAMHTPSIVSGSALFGSATPLVRTPAPLVSQEPQPPQAEAESSSMGGAAGQLGSEDAVMTSMQLDTPASSASSNSTLRAGPPPPPDFEPPPAPDGGAFSFNSLLGGQSGQGSASFDQSLYPGQQFSQQQQQQQQQFPGMRAAPVVSGPGYHSHPQVLKGNSAGSVQPLFEPSESDFLSSFLEGFESSWNFNPTLPDNMPSFAAAAAQQAGGNGYGGHLVKTPPPANNGTLANLTTPKGPNGSGNGNRRKSSTRKNTLSPSQDGQSFQLQRSASTADSSFAAFGGHLDEMEEEEDELDGGATSLGSKRSSYARVKAGEPKRRGSLAHLEGGKATSGGHLVWPSNAGMQAGDLNSRGPPPLLSHQAQPSMLHLQRVPAAASSSKARGSFQKQDSPTSDSGGDTSTPSKDQMGSRRDLLTDKEKRQNHIMSEQRRRNHIREGFAELVSLLDLGRSYGARGLGLSSGAGTGIEDEGLDDRTDVSSDEESDEEAAALAKARRKKARAKRNALLAAAAAGGNGAAAAAARGRGKGRGRGGSAGGGAGSKSAVLFQAVDLVKWLESRNESIEEECRLLEEEAGMGPGPVIEEGVTSGAASGATKVVAAA</sequence>
<dbReference type="OrthoDB" id="5778525at2759"/>
<feature type="compositionally biased region" description="Low complexity" evidence="1">
    <location>
        <begin position="231"/>
        <end position="273"/>
    </location>
</feature>
<feature type="compositionally biased region" description="Low complexity" evidence="1">
    <location>
        <begin position="46"/>
        <end position="82"/>
    </location>
</feature>
<dbReference type="Proteomes" id="UP000245942">
    <property type="component" value="Unassembled WGS sequence"/>
</dbReference>
<gene>
    <name evidence="2" type="ORF">BCV69DRAFT_300280</name>
</gene>
<feature type="compositionally biased region" description="Polar residues" evidence="1">
    <location>
        <begin position="34"/>
        <end position="45"/>
    </location>
</feature>
<dbReference type="Gene3D" id="4.10.280.10">
    <property type="entry name" value="Helix-loop-helix DNA-binding domain"/>
    <property type="match status" value="1"/>
</dbReference>
<evidence type="ECO:0000313" key="2">
    <source>
        <dbReference type="EMBL" id="PWN19454.1"/>
    </source>
</evidence>
<dbReference type="RefSeq" id="XP_025346614.1">
    <property type="nucleotide sequence ID" value="XM_025494441.1"/>
</dbReference>
<feature type="region of interest" description="Disordered" evidence="1">
    <location>
        <begin position="201"/>
        <end position="301"/>
    </location>
</feature>
<accession>A0A316U3S7</accession>
<feature type="region of interest" description="Disordered" evidence="1">
    <location>
        <begin position="426"/>
        <end position="570"/>
    </location>
</feature>
<dbReference type="STRING" id="1684307.A0A316U3S7"/>
<protein>
    <submittedName>
        <fullName evidence="2">Uncharacterized protein</fullName>
    </submittedName>
</protein>
<feature type="region of interest" description="Disordered" evidence="1">
    <location>
        <begin position="163"/>
        <end position="188"/>
    </location>
</feature>
<feature type="compositionally biased region" description="Polar residues" evidence="1">
    <location>
        <begin position="390"/>
        <end position="407"/>
    </location>
</feature>
<feature type="region of interest" description="Disordered" evidence="1">
    <location>
        <begin position="595"/>
        <end position="631"/>
    </location>
</feature>
<dbReference type="SUPFAM" id="SSF47459">
    <property type="entry name" value="HLH, helix-loop-helix DNA-binding domain"/>
    <property type="match status" value="1"/>
</dbReference>
<feature type="compositionally biased region" description="Polar residues" evidence="1">
    <location>
        <begin position="515"/>
        <end position="527"/>
    </location>
</feature>
<dbReference type="AlphaFoldDB" id="A0A316U3S7"/>
<evidence type="ECO:0000313" key="3">
    <source>
        <dbReference type="Proteomes" id="UP000245942"/>
    </source>
</evidence>
<feature type="compositionally biased region" description="Low complexity" evidence="1">
    <location>
        <begin position="528"/>
        <end position="542"/>
    </location>
</feature>
<feature type="region of interest" description="Disordered" evidence="1">
    <location>
        <begin position="350"/>
        <end position="411"/>
    </location>
</feature>
<feature type="compositionally biased region" description="Polar residues" evidence="1">
    <location>
        <begin position="363"/>
        <end position="374"/>
    </location>
</feature>
<reference evidence="2 3" key="1">
    <citation type="journal article" date="2018" name="Mol. Biol. Evol.">
        <title>Broad Genomic Sampling Reveals a Smut Pathogenic Ancestry of the Fungal Clade Ustilaginomycotina.</title>
        <authorList>
            <person name="Kijpornyongpan T."/>
            <person name="Mondo S.J."/>
            <person name="Barry K."/>
            <person name="Sandor L."/>
            <person name="Lee J."/>
            <person name="Lipzen A."/>
            <person name="Pangilinan J."/>
            <person name="LaButti K."/>
            <person name="Hainaut M."/>
            <person name="Henrissat B."/>
            <person name="Grigoriev I.V."/>
            <person name="Spatafora J.W."/>
            <person name="Aime M.C."/>
        </authorList>
    </citation>
    <scope>NUCLEOTIDE SEQUENCE [LARGE SCALE GENOMIC DNA]</scope>
    <source>
        <strain evidence="2 3">MCA 4718</strain>
    </source>
</reference>
<feature type="compositionally biased region" description="Basic and acidic residues" evidence="1">
    <location>
        <begin position="546"/>
        <end position="570"/>
    </location>
</feature>
<feature type="compositionally biased region" description="Polar residues" evidence="1">
    <location>
        <begin position="201"/>
        <end position="214"/>
    </location>
</feature>
<feature type="compositionally biased region" description="Pro residues" evidence="1">
    <location>
        <begin position="217"/>
        <end position="230"/>
    </location>
</feature>
<dbReference type="GO" id="GO:0046983">
    <property type="term" value="F:protein dimerization activity"/>
    <property type="evidence" value="ECO:0007669"/>
    <property type="project" value="InterPro"/>
</dbReference>
<evidence type="ECO:0000256" key="1">
    <source>
        <dbReference type="SAM" id="MobiDB-lite"/>
    </source>
</evidence>
<dbReference type="GeneID" id="37016175"/>
<organism evidence="2 3">
    <name type="scientific">Pseudomicrostroma glucosiphilum</name>
    <dbReference type="NCBI Taxonomy" id="1684307"/>
    <lineage>
        <taxon>Eukaryota</taxon>
        <taxon>Fungi</taxon>
        <taxon>Dikarya</taxon>
        <taxon>Basidiomycota</taxon>
        <taxon>Ustilaginomycotina</taxon>
        <taxon>Exobasidiomycetes</taxon>
        <taxon>Microstromatales</taxon>
        <taxon>Microstromatales incertae sedis</taxon>
        <taxon>Pseudomicrostroma</taxon>
    </lineage>
</organism>
<feature type="region of interest" description="Disordered" evidence="1">
    <location>
        <begin position="1"/>
        <end position="95"/>
    </location>
</feature>